<evidence type="ECO:0000256" key="1">
    <source>
        <dbReference type="ARBA" id="ARBA00022450"/>
    </source>
</evidence>
<dbReference type="InterPro" id="IPR050091">
    <property type="entry name" value="PKS_NRPS_Biosynth_Enz"/>
</dbReference>
<protein>
    <recommendedName>
        <fullName evidence="4">Ketosynthase family 3 (KS3) domain-containing protein</fullName>
    </recommendedName>
</protein>
<accession>A0A7S1RUY7</accession>
<evidence type="ECO:0000313" key="5">
    <source>
        <dbReference type="EMBL" id="CAD9176661.1"/>
    </source>
</evidence>
<sequence>MGWLSPRGRCLTFDATSSGFVRGEGVGSLALKPLADVVDGKTVRDDKHPLLGVLAGVCLNTNGRGASLGAPNGMAEQEVIAGSIRNAGIAAADVDAVEAHGTGQVLADVVEVGSLIRSHRYQDQTPLPITSGKTQVGNMMECAGLGSLLKNLLGIRWGLTVGGLHLRELNPHMDINDTPAGLLSEHLAYPRRSAFAGVMSKGYGGTNVYCVSWGTLDHERVPLRAEAGPRICFWPGGGGFLDVKDRPEKGYYIVGSWTEWSSPEAMEEEGSNVYGYTVTLGENSWEQFQILLDADTERALHPGGAKVGKETAVYGPNEGVLGASTWIIDGRCAWVEAPAPRGEADADGGQELQLEAIPVDVLDVGQPGDKYRVRLHIAGKWRSVSWEKEPQAAGGGDDAPPFECVGKYYIVSSWNGWEYQELQRDPQVKGLYYAEVTLRWGDGEFQIVRNKDFQQVLYPSAARAPSGSDVLGPDEGGEGLHWRVRGCPGESFRIELQRSLAGGEDAKSVSWRGLER</sequence>
<dbReference type="PANTHER" id="PTHR43775:SF37">
    <property type="entry name" value="SI:DKEY-61P9.11"/>
    <property type="match status" value="1"/>
</dbReference>
<dbReference type="GO" id="GO:0004312">
    <property type="term" value="F:fatty acid synthase activity"/>
    <property type="evidence" value="ECO:0007669"/>
    <property type="project" value="TreeGrafter"/>
</dbReference>
<keyword evidence="1" id="KW-0596">Phosphopantetheine</keyword>
<keyword evidence="2" id="KW-0597">Phosphoprotein</keyword>
<dbReference type="InterPro" id="IPR016039">
    <property type="entry name" value="Thiolase-like"/>
</dbReference>
<dbReference type="EMBL" id="HBGE01089700">
    <property type="protein sequence ID" value="CAD9176661.1"/>
    <property type="molecule type" value="Transcribed_RNA"/>
</dbReference>
<dbReference type="GO" id="GO:0006633">
    <property type="term" value="P:fatty acid biosynthetic process"/>
    <property type="evidence" value="ECO:0007669"/>
    <property type="project" value="TreeGrafter"/>
</dbReference>
<dbReference type="SMART" id="SM00825">
    <property type="entry name" value="PKS_KS"/>
    <property type="match status" value="1"/>
</dbReference>
<proteinExistence type="inferred from homology"/>
<reference evidence="5" key="1">
    <citation type="submission" date="2021-01" db="EMBL/GenBank/DDBJ databases">
        <authorList>
            <person name="Corre E."/>
            <person name="Pelletier E."/>
            <person name="Niang G."/>
            <person name="Scheremetjew M."/>
            <person name="Finn R."/>
            <person name="Kale V."/>
            <person name="Holt S."/>
            <person name="Cochrane G."/>
            <person name="Meng A."/>
            <person name="Brown T."/>
            <person name="Cohen L."/>
        </authorList>
    </citation>
    <scope>NUCLEOTIDE SEQUENCE</scope>
    <source>
        <strain evidence="5">OF101</strain>
    </source>
</reference>
<evidence type="ECO:0000259" key="4">
    <source>
        <dbReference type="PROSITE" id="PS52004"/>
    </source>
</evidence>
<organism evidence="5">
    <name type="scientific">Alexandrium catenella</name>
    <name type="common">Red tide dinoflagellate</name>
    <name type="synonym">Gonyaulax catenella</name>
    <dbReference type="NCBI Taxonomy" id="2925"/>
    <lineage>
        <taxon>Eukaryota</taxon>
        <taxon>Sar</taxon>
        <taxon>Alveolata</taxon>
        <taxon>Dinophyceae</taxon>
        <taxon>Gonyaulacales</taxon>
        <taxon>Pyrocystaceae</taxon>
        <taxon>Alexandrium</taxon>
    </lineage>
</organism>
<dbReference type="Pfam" id="PF02801">
    <property type="entry name" value="Ketoacyl-synt_C"/>
    <property type="match status" value="1"/>
</dbReference>
<dbReference type="Gene3D" id="3.40.47.10">
    <property type="match status" value="1"/>
</dbReference>
<evidence type="ECO:0000256" key="2">
    <source>
        <dbReference type="ARBA" id="ARBA00022553"/>
    </source>
</evidence>
<keyword evidence="3" id="KW-0808">Transferase</keyword>
<dbReference type="Pfam" id="PF00109">
    <property type="entry name" value="ketoacyl-synt"/>
    <property type="match status" value="1"/>
</dbReference>
<dbReference type="SUPFAM" id="SSF53901">
    <property type="entry name" value="Thiolase-like"/>
    <property type="match status" value="1"/>
</dbReference>
<dbReference type="InterPro" id="IPR014030">
    <property type="entry name" value="Ketoacyl_synth_N"/>
</dbReference>
<name>A0A7S1RUY7_ALECA</name>
<comment type="similarity">
    <text evidence="3">Belongs to the thiolase-like superfamily. Beta-ketoacyl-ACP synthases family.</text>
</comment>
<evidence type="ECO:0000256" key="3">
    <source>
        <dbReference type="RuleBase" id="RU003694"/>
    </source>
</evidence>
<dbReference type="PANTHER" id="PTHR43775">
    <property type="entry name" value="FATTY ACID SYNTHASE"/>
    <property type="match status" value="1"/>
</dbReference>
<feature type="domain" description="Ketosynthase family 3 (KS3)" evidence="4">
    <location>
        <begin position="1"/>
        <end position="214"/>
    </location>
</feature>
<dbReference type="AlphaFoldDB" id="A0A7S1RUY7"/>
<dbReference type="InterPro" id="IPR014031">
    <property type="entry name" value="Ketoacyl_synth_C"/>
</dbReference>
<dbReference type="InterPro" id="IPR020841">
    <property type="entry name" value="PKS_Beta-ketoAc_synthase_dom"/>
</dbReference>
<dbReference type="PROSITE" id="PS52004">
    <property type="entry name" value="KS3_2"/>
    <property type="match status" value="1"/>
</dbReference>
<gene>
    <name evidence="5" type="ORF">ACAT0790_LOCUS53430</name>
</gene>